<proteinExistence type="predicted"/>
<dbReference type="PANTHER" id="PTHR33375">
    <property type="entry name" value="CHROMOSOME-PARTITIONING PROTEIN PARB-RELATED"/>
    <property type="match status" value="1"/>
</dbReference>
<feature type="region of interest" description="Disordered" evidence="1">
    <location>
        <begin position="12"/>
        <end position="33"/>
    </location>
</feature>
<keyword evidence="4" id="KW-1185">Reference proteome</keyword>
<feature type="compositionally biased region" description="Basic and acidic residues" evidence="1">
    <location>
        <begin position="307"/>
        <end position="320"/>
    </location>
</feature>
<organism evidence="3 4">
    <name type="scientific">Loktanella atrilutea</name>
    <dbReference type="NCBI Taxonomy" id="366533"/>
    <lineage>
        <taxon>Bacteria</taxon>
        <taxon>Pseudomonadati</taxon>
        <taxon>Pseudomonadota</taxon>
        <taxon>Alphaproteobacteria</taxon>
        <taxon>Rhodobacterales</taxon>
        <taxon>Roseobacteraceae</taxon>
        <taxon>Loktanella</taxon>
    </lineage>
</organism>
<dbReference type="GO" id="GO:0007059">
    <property type="term" value="P:chromosome segregation"/>
    <property type="evidence" value="ECO:0007669"/>
    <property type="project" value="TreeGrafter"/>
</dbReference>
<dbReference type="RefSeq" id="WP_072858281.1">
    <property type="nucleotide sequence ID" value="NZ_FQUE01000009.1"/>
</dbReference>
<dbReference type="InterPro" id="IPR050336">
    <property type="entry name" value="Chromosome_partition/occlusion"/>
</dbReference>
<feature type="domain" description="ParB-like N-terminal" evidence="2">
    <location>
        <begin position="78"/>
        <end position="178"/>
    </location>
</feature>
<evidence type="ECO:0000313" key="3">
    <source>
        <dbReference type="EMBL" id="SHF63977.1"/>
    </source>
</evidence>
<dbReference type="SMART" id="SM00470">
    <property type="entry name" value="ParB"/>
    <property type="match status" value="1"/>
</dbReference>
<sequence length="369" mass="41238">MTRKKRIFDVEMPDDTPEVAPAPAEPETTARRGPMASAISENASALQARNAAAAAIRAENDELAHAFVAMRAAGQVVEEIPLDQVHTYLLTRERLGSDDPELDDLVTSIREVGLSNPIRVEARTDGTGYELIQGFRRLSAYRVLAEEDPERWGRVPALVLPRGEDIAGLYRRMVDENVVRKDLSFAEMANAAQNYAADPATPVHDLQGAVKALFQSAPYSKRSYIRAFARMLDLIGNYLMYPTEIPRKLGVDLARELEDRPELIGRIRDDLRDWDSRSIHDELEVLRRCVGVDRYMDDGPVLPARDAPTRKAQADRGKTKTTFDIRTGRGRVKCTAAVGRLEIKIDRDFSTMDRARLERAIAALIDGLD</sequence>
<dbReference type="InterPro" id="IPR036086">
    <property type="entry name" value="ParB/Sulfiredoxin_sf"/>
</dbReference>
<dbReference type="PANTHER" id="PTHR33375:SF1">
    <property type="entry name" value="CHROMOSOME-PARTITIONING PROTEIN PARB-RELATED"/>
    <property type="match status" value="1"/>
</dbReference>
<name>A0A1M5DAJ2_LOKAT</name>
<dbReference type="EMBL" id="FQUE01000009">
    <property type="protein sequence ID" value="SHF63977.1"/>
    <property type="molecule type" value="Genomic_DNA"/>
</dbReference>
<dbReference type="Pfam" id="PF02195">
    <property type="entry name" value="ParB_N"/>
    <property type="match status" value="1"/>
</dbReference>
<evidence type="ECO:0000259" key="2">
    <source>
        <dbReference type="SMART" id="SM00470"/>
    </source>
</evidence>
<protein>
    <submittedName>
        <fullName evidence="3">Chromosome partitioning protein, ParB family</fullName>
    </submittedName>
</protein>
<evidence type="ECO:0000256" key="1">
    <source>
        <dbReference type="SAM" id="MobiDB-lite"/>
    </source>
</evidence>
<dbReference type="SUPFAM" id="SSF110849">
    <property type="entry name" value="ParB/Sulfiredoxin"/>
    <property type="match status" value="1"/>
</dbReference>
<dbReference type="InterPro" id="IPR003115">
    <property type="entry name" value="ParB_N"/>
</dbReference>
<gene>
    <name evidence="3" type="ORF">SAMN05444339_109101</name>
</gene>
<dbReference type="OrthoDB" id="7656008at2"/>
<reference evidence="4" key="1">
    <citation type="submission" date="2016-11" db="EMBL/GenBank/DDBJ databases">
        <authorList>
            <person name="Varghese N."/>
            <person name="Submissions S."/>
        </authorList>
    </citation>
    <scope>NUCLEOTIDE SEQUENCE [LARGE SCALE GENOMIC DNA]</scope>
    <source>
        <strain evidence="4">DSM 29326</strain>
    </source>
</reference>
<dbReference type="AlphaFoldDB" id="A0A1M5DAJ2"/>
<feature type="compositionally biased region" description="Low complexity" evidence="1">
    <location>
        <begin position="18"/>
        <end position="27"/>
    </location>
</feature>
<evidence type="ECO:0000313" key="4">
    <source>
        <dbReference type="Proteomes" id="UP000183987"/>
    </source>
</evidence>
<dbReference type="STRING" id="366533.SAMN05444339_109101"/>
<feature type="region of interest" description="Disordered" evidence="1">
    <location>
        <begin position="301"/>
        <end position="320"/>
    </location>
</feature>
<dbReference type="Proteomes" id="UP000183987">
    <property type="component" value="Unassembled WGS sequence"/>
</dbReference>
<dbReference type="GO" id="GO:0005694">
    <property type="term" value="C:chromosome"/>
    <property type="evidence" value="ECO:0007669"/>
    <property type="project" value="TreeGrafter"/>
</dbReference>
<dbReference type="Gene3D" id="3.90.1530.30">
    <property type="match status" value="1"/>
</dbReference>
<accession>A0A1M5DAJ2</accession>